<reference evidence="1 2" key="1">
    <citation type="journal article" date="2012" name="J. Bacteriol.">
        <title>Draft Genome Sequence of Sinorhizobium meliloti CCNWSX0020, a Nitrogen-Fixing Symbiont with Copper Tolerance Capability Isolated from Lead-Zinc Mine Tailings.</title>
        <authorList>
            <person name="Li Z."/>
            <person name="Ma Z."/>
            <person name="Hao X."/>
            <person name="Wei G."/>
        </authorList>
    </citation>
    <scope>NUCLEOTIDE SEQUENCE [LARGE SCALE GENOMIC DNA]</scope>
    <source>
        <strain evidence="1 2">CCNWSX0020</strain>
    </source>
</reference>
<organism evidence="1 2">
    <name type="scientific">Sinorhizobium meliloti CCNWSX0020</name>
    <dbReference type="NCBI Taxonomy" id="1107881"/>
    <lineage>
        <taxon>Bacteria</taxon>
        <taxon>Pseudomonadati</taxon>
        <taxon>Pseudomonadota</taxon>
        <taxon>Alphaproteobacteria</taxon>
        <taxon>Hyphomicrobiales</taxon>
        <taxon>Rhizobiaceae</taxon>
        <taxon>Sinorhizobium/Ensifer group</taxon>
        <taxon>Sinorhizobium</taxon>
    </lineage>
</organism>
<dbReference type="EMBL" id="AGVV01000015">
    <property type="protein sequence ID" value="EHK78075.1"/>
    <property type="molecule type" value="Genomic_DNA"/>
</dbReference>
<sequence length="72" mass="7962">MAENKALSDTEVHDLLHEAQSLLLNKTVRTENGRQVLSAAIRDLDVLQKALIIMSEGTDPLQSDREPSPQLP</sequence>
<dbReference type="Proteomes" id="UP000004038">
    <property type="component" value="Unassembled WGS sequence"/>
</dbReference>
<protein>
    <submittedName>
        <fullName evidence="1">Uncharacterized protein</fullName>
    </submittedName>
</protein>
<proteinExistence type="predicted"/>
<dbReference type="AlphaFoldDB" id="H0FY03"/>
<accession>H0FY03</accession>
<name>H0FY03_RHIML</name>
<evidence type="ECO:0000313" key="2">
    <source>
        <dbReference type="Proteomes" id="UP000004038"/>
    </source>
</evidence>
<evidence type="ECO:0000313" key="1">
    <source>
        <dbReference type="EMBL" id="EHK78075.1"/>
    </source>
</evidence>
<gene>
    <name evidence="1" type="ORF">SM0020_10365</name>
</gene>